<sequence>MTTAKRYHPLVMLLGVWKLGKSSIYFFILLFVLKMGSHSKTVTYGRLALLLIVGIGLIAIVWRWLNRRYQVDGASFHLYQGFFIKSKRVIPFAKVQNVNRHISLFHQVFKMTSIRFETGMEGDESAVEFSVISRAEADRLEGLVSGQMNGDLEAAEEGEVASELPLQAQIQGSNRTLHFSPTRRDLIKASFTSLSFLVLIPVLYSLYEKVNDFVHVDVEKEAKGLLTVILGSWWIGLVVISVLIIVSIGLGIAKTMYKYGKYEISSDSDRIYISKGLLEKTAFSISKDKVQAIEIKQSFMKRLLGLAEVKLTTAGHLGEEKEEVNSLYPFLPLKQAYSIISEILPAYEITSEMEALPRKSLWARMLRPSWIWIIATGLLIYFKPSLFGLKQAWWLLSVVLLIWIAASRYFNYLFTRYIIRDQFIQFRTGGFTSNLFVSKREKIVEVKVTRSYIQRIFELASICTVNRARPIQHHEVHDIPLKVAEAFYTWYMERMQEIKLDSGREDIT</sequence>
<protein>
    <submittedName>
        <fullName evidence="3">PH domain-containing protein</fullName>
    </submittedName>
</protein>
<feature type="transmembrane region" description="Helical" evidence="1">
    <location>
        <begin position="186"/>
        <end position="207"/>
    </location>
</feature>
<comment type="caution">
    <text evidence="3">The sequence shown here is derived from an EMBL/GenBank/DDBJ whole genome shotgun (WGS) entry which is preliminary data.</text>
</comment>
<feature type="transmembrane region" description="Helical" evidence="1">
    <location>
        <begin position="12"/>
        <end position="32"/>
    </location>
</feature>
<accession>A0ABW3RR14</accession>
<evidence type="ECO:0000259" key="2">
    <source>
        <dbReference type="Pfam" id="PF03703"/>
    </source>
</evidence>
<evidence type="ECO:0000313" key="3">
    <source>
        <dbReference type="EMBL" id="MFD1174728.1"/>
    </source>
</evidence>
<proteinExistence type="predicted"/>
<dbReference type="InterPro" id="IPR005182">
    <property type="entry name" value="YdbS-like_PH"/>
</dbReference>
<organism evidence="3 4">
    <name type="scientific">Paenibacillus puldeungensis</name>
    <dbReference type="NCBI Taxonomy" id="696536"/>
    <lineage>
        <taxon>Bacteria</taxon>
        <taxon>Bacillati</taxon>
        <taxon>Bacillota</taxon>
        <taxon>Bacilli</taxon>
        <taxon>Bacillales</taxon>
        <taxon>Paenibacillaceae</taxon>
        <taxon>Paenibacillus</taxon>
    </lineage>
</organism>
<gene>
    <name evidence="3" type="ORF">ACFQ3W_00190</name>
</gene>
<dbReference type="Pfam" id="PF03703">
    <property type="entry name" value="bPH_2"/>
    <property type="match status" value="3"/>
</dbReference>
<dbReference type="PANTHER" id="PTHR34473:SF2">
    <property type="entry name" value="UPF0699 TRANSMEMBRANE PROTEIN YDBT"/>
    <property type="match status" value="1"/>
</dbReference>
<keyword evidence="1" id="KW-0472">Membrane</keyword>
<name>A0ABW3RR14_9BACL</name>
<feature type="transmembrane region" description="Helical" evidence="1">
    <location>
        <begin position="392"/>
        <end position="410"/>
    </location>
</feature>
<feature type="domain" description="YdbS-like PH" evidence="2">
    <location>
        <begin position="262"/>
        <end position="339"/>
    </location>
</feature>
<dbReference type="PIRSF" id="PIRSF026631">
    <property type="entry name" value="UCP026631"/>
    <property type="match status" value="1"/>
</dbReference>
<dbReference type="Proteomes" id="UP001597262">
    <property type="component" value="Unassembled WGS sequence"/>
</dbReference>
<evidence type="ECO:0000256" key="1">
    <source>
        <dbReference type="SAM" id="Phobius"/>
    </source>
</evidence>
<dbReference type="EMBL" id="JBHTLM010000001">
    <property type="protein sequence ID" value="MFD1174728.1"/>
    <property type="molecule type" value="Genomic_DNA"/>
</dbReference>
<evidence type="ECO:0000313" key="4">
    <source>
        <dbReference type="Proteomes" id="UP001597262"/>
    </source>
</evidence>
<reference evidence="4" key="1">
    <citation type="journal article" date="2019" name="Int. J. Syst. Evol. Microbiol.">
        <title>The Global Catalogue of Microorganisms (GCM) 10K type strain sequencing project: providing services to taxonomists for standard genome sequencing and annotation.</title>
        <authorList>
            <consortium name="The Broad Institute Genomics Platform"/>
            <consortium name="The Broad Institute Genome Sequencing Center for Infectious Disease"/>
            <person name="Wu L."/>
            <person name="Ma J."/>
        </authorList>
    </citation>
    <scope>NUCLEOTIDE SEQUENCE [LARGE SCALE GENOMIC DNA]</scope>
    <source>
        <strain evidence="4">CCUG 59189</strain>
    </source>
</reference>
<feature type="domain" description="YdbS-like PH" evidence="2">
    <location>
        <begin position="412"/>
        <end position="491"/>
    </location>
</feature>
<feature type="domain" description="YdbS-like PH" evidence="2">
    <location>
        <begin position="64"/>
        <end position="141"/>
    </location>
</feature>
<keyword evidence="4" id="KW-1185">Reference proteome</keyword>
<feature type="transmembrane region" description="Helical" evidence="1">
    <location>
        <begin position="44"/>
        <end position="65"/>
    </location>
</feature>
<feature type="transmembrane region" description="Helical" evidence="1">
    <location>
        <begin position="369"/>
        <end position="386"/>
    </location>
</feature>
<keyword evidence="1" id="KW-1133">Transmembrane helix</keyword>
<dbReference type="RefSeq" id="WP_379315413.1">
    <property type="nucleotide sequence ID" value="NZ_JBHTLM010000001.1"/>
</dbReference>
<dbReference type="PANTHER" id="PTHR34473">
    <property type="entry name" value="UPF0699 TRANSMEMBRANE PROTEIN YDBS"/>
    <property type="match status" value="1"/>
</dbReference>
<keyword evidence="1" id="KW-0812">Transmembrane</keyword>
<feature type="transmembrane region" description="Helical" evidence="1">
    <location>
        <begin position="227"/>
        <end position="253"/>
    </location>
</feature>
<dbReference type="InterPro" id="IPR014529">
    <property type="entry name" value="UCP026631"/>
</dbReference>